<keyword evidence="3" id="KW-1185">Reference proteome</keyword>
<sequence>MTITPSSFLVMGEMILTVFRLGAVILVVLVATVMTAAVAILQVAAPAVVGAILTETLVVAMEEAVVTDSVQHNGQYLTTIPFQSAWLTADNLTGLKKAVRVGETGHSGEIRVVIERSLPFMNAWRQTARERAYEIFAHFRVWDTQNRSGVLIYLNLAEHRLEIVADSGIDGVVGAEKWQQLADEAVKKLYEQQYVEALERLIFNVAELLRRYYGYPNDRAGNELEDAIVVI</sequence>
<dbReference type="PANTHER" id="PTHR30373">
    <property type="entry name" value="UPF0603 PROTEIN YGCG"/>
    <property type="match status" value="1"/>
</dbReference>
<dbReference type="PANTHER" id="PTHR30373:SF8">
    <property type="entry name" value="BLL7265 PROTEIN"/>
    <property type="match status" value="1"/>
</dbReference>
<dbReference type="KEGG" id="dno:DNO_1224"/>
<dbReference type="Proteomes" id="UP000000248">
    <property type="component" value="Chromosome"/>
</dbReference>
<proteinExistence type="predicted"/>
<dbReference type="AlphaFoldDB" id="A5EXC0"/>
<reference evidence="2 3" key="1">
    <citation type="journal article" date="2007" name="Nat. Biotechnol.">
        <title>Genome sequence and identification of candidate vaccine antigens from the animal pathogen Dichelobacter nodosus.</title>
        <authorList>
            <person name="Myers G.S."/>
            <person name="Parker D."/>
            <person name="Al-Hasani K."/>
            <person name="Kennan R.M."/>
            <person name="Seemann T."/>
            <person name="Ren Q."/>
            <person name="Badger J.H."/>
            <person name="Selengut J.D."/>
            <person name="Deboy R.T."/>
            <person name="Tettelin H."/>
            <person name="Boyce J.D."/>
            <person name="McCarl V.P."/>
            <person name="Han X."/>
            <person name="Nelson W.C."/>
            <person name="Madupu R."/>
            <person name="Mohamoud Y."/>
            <person name="Holley T."/>
            <person name="Fedorova N."/>
            <person name="Khouri H."/>
            <person name="Bottomley S.P."/>
            <person name="Whittington R.J."/>
            <person name="Adler B."/>
            <person name="Songer J.G."/>
            <person name="Rood J.I."/>
            <person name="Paulsen I.T."/>
        </authorList>
    </citation>
    <scope>NUCLEOTIDE SEQUENCE [LARGE SCALE GENOMIC DNA]</scope>
    <source>
        <strain evidence="2 3">VCS1703A</strain>
    </source>
</reference>
<organism evidence="2 3">
    <name type="scientific">Dichelobacter nodosus (strain VCS1703A)</name>
    <dbReference type="NCBI Taxonomy" id="246195"/>
    <lineage>
        <taxon>Bacteria</taxon>
        <taxon>Pseudomonadati</taxon>
        <taxon>Pseudomonadota</taxon>
        <taxon>Gammaproteobacteria</taxon>
        <taxon>Cardiobacteriales</taxon>
        <taxon>Cardiobacteriaceae</taxon>
        <taxon>Dichelobacter</taxon>
    </lineage>
</organism>
<dbReference type="Gene3D" id="3.10.310.50">
    <property type="match status" value="1"/>
</dbReference>
<name>A5EXC0_DICNV</name>
<gene>
    <name evidence="2" type="ordered locus">DNO_1224</name>
</gene>
<dbReference type="EMBL" id="CP000513">
    <property type="protein sequence ID" value="ABQ13992.1"/>
    <property type="molecule type" value="Genomic_DNA"/>
</dbReference>
<evidence type="ECO:0000313" key="2">
    <source>
        <dbReference type="EMBL" id="ABQ13992.1"/>
    </source>
</evidence>
<dbReference type="HOGENOM" id="CLU_086382_1_0_6"/>
<protein>
    <recommendedName>
        <fullName evidence="1">TPM domain-containing protein</fullName>
    </recommendedName>
</protein>
<dbReference type="eggNOG" id="COG3762">
    <property type="taxonomic scope" value="Bacteria"/>
</dbReference>
<dbReference type="InterPro" id="IPR007621">
    <property type="entry name" value="TPM_dom"/>
</dbReference>
<evidence type="ECO:0000259" key="1">
    <source>
        <dbReference type="Pfam" id="PF04536"/>
    </source>
</evidence>
<dbReference type="Pfam" id="PF04536">
    <property type="entry name" value="TPM_phosphatase"/>
    <property type="match status" value="1"/>
</dbReference>
<accession>A5EXC0</accession>
<dbReference type="STRING" id="246195.DNO_1224"/>
<evidence type="ECO:0000313" key="3">
    <source>
        <dbReference type="Proteomes" id="UP000000248"/>
    </source>
</evidence>
<feature type="domain" description="TPM" evidence="1">
    <location>
        <begin position="86"/>
        <end position="202"/>
    </location>
</feature>